<accession>A0A919PCU1</accession>
<keyword evidence="2" id="KW-1185">Reference proteome</keyword>
<reference evidence="1" key="1">
    <citation type="submission" date="2021-01" db="EMBL/GenBank/DDBJ databases">
        <title>Whole genome shotgun sequence of Cellulomonas pakistanensis NBRC 110800.</title>
        <authorList>
            <person name="Komaki H."/>
            <person name="Tamura T."/>
        </authorList>
    </citation>
    <scope>NUCLEOTIDE SEQUENCE</scope>
    <source>
        <strain evidence="1">NBRC 110800</strain>
    </source>
</reference>
<dbReference type="AlphaFoldDB" id="A0A919PCU1"/>
<protein>
    <submittedName>
        <fullName evidence="1">Uncharacterized protein</fullName>
    </submittedName>
</protein>
<organism evidence="1 2">
    <name type="scientific">Cellulomonas pakistanensis</name>
    <dbReference type="NCBI Taxonomy" id="992287"/>
    <lineage>
        <taxon>Bacteria</taxon>
        <taxon>Bacillati</taxon>
        <taxon>Actinomycetota</taxon>
        <taxon>Actinomycetes</taxon>
        <taxon>Micrococcales</taxon>
        <taxon>Cellulomonadaceae</taxon>
        <taxon>Cellulomonas</taxon>
    </lineage>
</organism>
<dbReference type="Proteomes" id="UP000642125">
    <property type="component" value="Unassembled WGS sequence"/>
</dbReference>
<name>A0A919PCU1_9CELL</name>
<evidence type="ECO:0000313" key="1">
    <source>
        <dbReference type="EMBL" id="GIG37321.1"/>
    </source>
</evidence>
<sequence length="250" mass="25155">MAAAVDLPPARAAVDAVTALVRQAGDRVRTVGDVTDRLRAAARGTVPDEERAGPSDADHARLADERARGAQAGAGARQAAVDRLTWGSARPSDRLRAIPGNTAWLAQHDLELAERLAGAEGPAQRAVAVAVARRAAGRAAIAEDSEIAAALDAAVGGRTDAPPDREALWRRLFPGPVTATVLAVEHGSPGTPAARPPLHPVAVALDAVLAATLPDPAAAAVGAAATVLLAGNEPAAEAAAIRADLDAAHA</sequence>
<comment type="caution">
    <text evidence="1">The sequence shown here is derived from an EMBL/GenBank/DDBJ whole genome shotgun (WGS) entry which is preliminary data.</text>
</comment>
<dbReference type="EMBL" id="BONO01000021">
    <property type="protein sequence ID" value="GIG37321.1"/>
    <property type="molecule type" value="Genomic_DNA"/>
</dbReference>
<gene>
    <name evidence="1" type="ORF">Cpa01nite_27020</name>
</gene>
<proteinExistence type="predicted"/>
<evidence type="ECO:0000313" key="2">
    <source>
        <dbReference type="Proteomes" id="UP000642125"/>
    </source>
</evidence>